<feature type="compositionally biased region" description="Polar residues" evidence="16">
    <location>
        <begin position="737"/>
        <end position="762"/>
    </location>
</feature>
<feature type="region of interest" description="Disordered" evidence="16">
    <location>
        <begin position="696"/>
        <end position="857"/>
    </location>
</feature>
<dbReference type="GO" id="GO:0042802">
    <property type="term" value="F:identical protein binding"/>
    <property type="evidence" value="ECO:0007669"/>
    <property type="project" value="InterPro"/>
</dbReference>
<keyword evidence="10" id="KW-0677">Repeat</keyword>
<comment type="caution">
    <text evidence="18">The sequence shown here is derived from an EMBL/GenBank/DDBJ whole genome shotgun (WGS) entry which is preliminary data.</text>
</comment>
<evidence type="ECO:0000259" key="17">
    <source>
        <dbReference type="PROSITE" id="PS50002"/>
    </source>
</evidence>
<evidence type="ECO:0000256" key="13">
    <source>
        <dbReference type="ARBA" id="ARBA00023203"/>
    </source>
</evidence>
<dbReference type="GO" id="GO:0010008">
    <property type="term" value="C:endosome membrane"/>
    <property type="evidence" value="ECO:0007669"/>
    <property type="project" value="UniProtKB-SubCell"/>
</dbReference>
<dbReference type="GO" id="GO:0005886">
    <property type="term" value="C:plasma membrane"/>
    <property type="evidence" value="ECO:0007669"/>
    <property type="project" value="UniProtKB-SubCell"/>
</dbReference>
<evidence type="ECO:0000256" key="10">
    <source>
        <dbReference type="ARBA" id="ARBA00022737"/>
    </source>
</evidence>
<feature type="domain" description="SH3" evidence="17">
    <location>
        <begin position="4"/>
        <end position="68"/>
    </location>
</feature>
<feature type="compositionally biased region" description="Pro residues" evidence="16">
    <location>
        <begin position="1042"/>
        <end position="1052"/>
    </location>
</feature>
<evidence type="ECO:0000256" key="16">
    <source>
        <dbReference type="SAM" id="MobiDB-lite"/>
    </source>
</evidence>
<keyword evidence="11" id="KW-0967">Endosome</keyword>
<comment type="subcellular location">
    <subcellularLocation>
        <location evidence="3">Cell membrane</location>
        <topology evidence="3">Peripheral membrane protein</topology>
        <orientation evidence="3">Cytoplasmic side</orientation>
    </subcellularLocation>
    <subcellularLocation>
        <location evidence="2">Cytoplasm</location>
        <location evidence="2">Cytoskeleton</location>
        <location evidence="2">Actin patch</location>
    </subcellularLocation>
    <subcellularLocation>
        <location evidence="1">Endosome membrane</location>
        <topology evidence="1">Peripheral membrane protein</topology>
        <orientation evidence="1">Cytoplasmic side</orientation>
    </subcellularLocation>
</comment>
<feature type="compositionally biased region" description="Pro residues" evidence="16">
    <location>
        <begin position="826"/>
        <end position="853"/>
    </location>
</feature>
<dbReference type="PANTHER" id="PTHR15735:SF19">
    <property type="entry name" value="ACTIN CYTOSKELETON-REGULATORY COMPLEX PROTEIN SLA1"/>
    <property type="match status" value="1"/>
</dbReference>
<dbReference type="Pfam" id="PF14604">
    <property type="entry name" value="SH3_9"/>
    <property type="match status" value="1"/>
</dbReference>
<dbReference type="Pfam" id="PF24081">
    <property type="entry name" value="PH_SLA1"/>
    <property type="match status" value="1"/>
</dbReference>
<feature type="compositionally biased region" description="Polar residues" evidence="16">
    <location>
        <begin position="484"/>
        <end position="499"/>
    </location>
</feature>
<feature type="compositionally biased region" description="Low complexity" evidence="16">
    <location>
        <begin position="196"/>
        <end position="209"/>
    </location>
</feature>
<dbReference type="InterPro" id="IPR001452">
    <property type="entry name" value="SH3_domain"/>
</dbReference>
<dbReference type="FunCoup" id="A0A5J5EXP3">
    <property type="interactions" value="132"/>
</dbReference>
<dbReference type="InParanoid" id="A0A5J5EXP3"/>
<evidence type="ECO:0000256" key="2">
    <source>
        <dbReference type="ARBA" id="ARBA00004134"/>
    </source>
</evidence>
<dbReference type="GO" id="GO:0003779">
    <property type="term" value="F:actin binding"/>
    <property type="evidence" value="ECO:0007669"/>
    <property type="project" value="UniProtKB-KW"/>
</dbReference>
<evidence type="ECO:0000256" key="9">
    <source>
        <dbReference type="ARBA" id="ARBA00022583"/>
    </source>
</evidence>
<dbReference type="InterPro" id="IPR007131">
    <property type="entry name" value="SHD1"/>
</dbReference>
<keyword evidence="12" id="KW-0472">Membrane</keyword>
<dbReference type="Gene3D" id="2.30.30.40">
    <property type="entry name" value="SH3 Domains"/>
    <property type="match status" value="3"/>
</dbReference>
<dbReference type="EMBL" id="VXIS01000080">
    <property type="protein sequence ID" value="KAA8907323.1"/>
    <property type="molecule type" value="Genomic_DNA"/>
</dbReference>
<feature type="compositionally biased region" description="Basic and acidic residues" evidence="16">
    <location>
        <begin position="224"/>
        <end position="239"/>
    </location>
</feature>
<dbReference type="InterPro" id="IPR013761">
    <property type="entry name" value="SAM/pointed_sf"/>
</dbReference>
<evidence type="ECO:0000256" key="8">
    <source>
        <dbReference type="ARBA" id="ARBA00022490"/>
    </source>
</evidence>
<keyword evidence="19" id="KW-1185">Reference proteome</keyword>
<evidence type="ECO:0000256" key="15">
    <source>
        <dbReference type="PROSITE-ProRule" id="PRU00192"/>
    </source>
</evidence>
<feature type="compositionally biased region" description="Low complexity" evidence="16">
    <location>
        <begin position="510"/>
        <end position="525"/>
    </location>
</feature>
<dbReference type="InterPro" id="IPR035821">
    <property type="entry name" value="Sla1_SH3_3"/>
</dbReference>
<keyword evidence="13" id="KW-0009">Actin-binding</keyword>
<feature type="region of interest" description="Disordered" evidence="16">
    <location>
        <begin position="154"/>
        <end position="289"/>
    </location>
</feature>
<evidence type="ECO:0000256" key="3">
    <source>
        <dbReference type="ARBA" id="ARBA00004413"/>
    </source>
</evidence>
<evidence type="ECO:0000313" key="19">
    <source>
        <dbReference type="Proteomes" id="UP000326924"/>
    </source>
</evidence>
<dbReference type="GO" id="GO:0030674">
    <property type="term" value="F:protein-macromolecule adaptor activity"/>
    <property type="evidence" value="ECO:0007669"/>
    <property type="project" value="InterPro"/>
</dbReference>
<dbReference type="Proteomes" id="UP000326924">
    <property type="component" value="Unassembled WGS sequence"/>
</dbReference>
<keyword evidence="14" id="KW-0206">Cytoskeleton</keyword>
<evidence type="ECO:0000256" key="14">
    <source>
        <dbReference type="ARBA" id="ARBA00023212"/>
    </source>
</evidence>
<keyword evidence="8" id="KW-0963">Cytoplasm</keyword>
<dbReference type="OrthoDB" id="26539at2759"/>
<sequence>MASPFLGVYTAVYGYTAQNSNEINFEEGDLLCILEKPADDDWWKAKKKGNSVEDEEPVGLIPNNYVKEAKPTATYKALYDYTAQTEEELSFHEDDSLEVYDVSDPDWALGGLGGRYGYIPANYIEKAEGSPSSVAETRAAAPVVAAAAPVKKHVGFAEEPTSPPSPESPVVAHRPEPSRYEAPASPPLPERTPAEASAPRRAIPAHAPSAPSPTTPQFRPESTYSRDDHHREHSRDHGRPAPNRGSKSPKSPQYDDSDDSDGPGLPLRRPGQPPYSHGEHRSSSPPIPPGFRTYAVMEVDSKKKRAAILGLGPNRVILLPDKSTRPKEEWTVDNLTGYNHEGKHVFLDLKHPSRSLDLHAGSTQNAEEIISALGELRGLRKASGLDEVLAAAKMGADSAKNTDIGTVLYDFVAQGEDEVSVTAGDEVLIIDANNDEWWLVRRQVNGAEGVLPSSYVERGRKNILPGAGIKESPANRSEARKSQHVQSSSRGGDVATSSVPERRSSLAGLPQSRKSAPAKSKPDAAQIRTWTDRTGSFKVEAQFLGCKDGKIHLHKVNGVKIAVPVSKMSMSDLKYVEDRTGISLDEDKPLSEIMKQQRKQQPTQQAGIVVDRIAGGRPNAGFAPSKQSDYDWFEFFLSCGVEVHNCQRYAISFQKDEMDESSLEYLTPDSMRALGVKEGDILRIMKKLDERYDRIRKKSSTDGDGKSLFTDEQGNLKASRTRPPPAVQTGAVDAKALQTQKDNNLQTNPAPKPAQTPQSGSSGFDDDAWAPKPTKAETAPQPSPPPAAPAPAQPPQQQAPPVAQPTPLPPTGALGELAALSLDTPPLQPTVKTPPPLSFVPPSTPMYQPPAQQPQPVFTSASQVPSIMASTFTGAPMGQPAATYTAGRARPMAPAITGNLGIAPPPPARPLSAPQTFAQGQSQPMAPNFTGVPNHMQYGGMVTMQSQGSIPNMMGGTGGMVPQLSYQNTGMPAGQFANGGFAQLGFQTPMQPQMPGVPPPLTGIQQAPAQFPMFTGAQPNAVGVNRGLPPPLIPQLTAAPLQPQPTGPPPPVRFGVQKKLTPQPTGRANLTKATPDNPFGF</sequence>
<dbReference type="AlphaFoldDB" id="A0A5J5EXP3"/>
<dbReference type="SUPFAM" id="SSF50044">
    <property type="entry name" value="SH3-domain"/>
    <property type="match status" value="3"/>
</dbReference>
<gene>
    <name evidence="18" type="ORF">FN846DRAFT_700295</name>
</gene>
<evidence type="ECO:0000256" key="4">
    <source>
        <dbReference type="ARBA" id="ARBA00007948"/>
    </source>
</evidence>
<dbReference type="Pfam" id="PF03983">
    <property type="entry name" value="SHD1"/>
    <property type="match status" value="1"/>
</dbReference>
<dbReference type="PRINTS" id="PR00452">
    <property type="entry name" value="SH3DOMAIN"/>
</dbReference>
<dbReference type="CDD" id="cd11775">
    <property type="entry name" value="SH3_Sla1p_3"/>
    <property type="match status" value="1"/>
</dbReference>
<dbReference type="CDD" id="cd11773">
    <property type="entry name" value="SH3_Sla1p_1"/>
    <property type="match status" value="1"/>
</dbReference>
<feature type="compositionally biased region" description="Basic and acidic residues" evidence="16">
    <location>
        <begin position="696"/>
        <end position="705"/>
    </location>
</feature>
<dbReference type="GO" id="GO:0006897">
    <property type="term" value="P:endocytosis"/>
    <property type="evidence" value="ECO:0007669"/>
    <property type="project" value="UniProtKB-KW"/>
</dbReference>
<feature type="region of interest" description="Disordered" evidence="16">
    <location>
        <begin position="1026"/>
        <end position="1081"/>
    </location>
</feature>
<feature type="domain" description="SH3" evidence="17">
    <location>
        <begin position="70"/>
        <end position="129"/>
    </location>
</feature>
<feature type="region of interest" description="Disordered" evidence="16">
    <location>
        <begin position="465"/>
        <end position="529"/>
    </location>
</feature>
<feature type="compositionally biased region" description="Pro residues" evidence="16">
    <location>
        <begin position="781"/>
        <end position="810"/>
    </location>
</feature>
<evidence type="ECO:0000256" key="11">
    <source>
        <dbReference type="ARBA" id="ARBA00022753"/>
    </source>
</evidence>
<reference evidence="18 19" key="1">
    <citation type="submission" date="2019-09" db="EMBL/GenBank/DDBJ databases">
        <title>Draft genome of the ectomycorrhizal ascomycete Sphaerosporella brunnea.</title>
        <authorList>
            <consortium name="DOE Joint Genome Institute"/>
            <person name="Benucci G.M."/>
            <person name="Marozzi G."/>
            <person name="Antonielli L."/>
            <person name="Sanchez S."/>
            <person name="Marco P."/>
            <person name="Wang X."/>
            <person name="Falini L.B."/>
            <person name="Barry K."/>
            <person name="Haridas S."/>
            <person name="Lipzen A."/>
            <person name="Labutti K."/>
            <person name="Grigoriev I.V."/>
            <person name="Murat C."/>
            <person name="Martin F."/>
            <person name="Albertini E."/>
            <person name="Donnini D."/>
            <person name="Bonito G."/>
        </authorList>
    </citation>
    <scope>NUCLEOTIDE SEQUENCE [LARGE SCALE GENOMIC DNA]</scope>
    <source>
        <strain evidence="18 19">Sb_GMNB300</strain>
    </source>
</reference>
<feature type="compositionally biased region" description="Polar residues" evidence="16">
    <location>
        <begin position="1060"/>
        <end position="1074"/>
    </location>
</feature>
<dbReference type="PANTHER" id="PTHR15735">
    <property type="entry name" value="FCH AND DOUBLE SH3 DOMAINS PROTEIN"/>
    <property type="match status" value="1"/>
</dbReference>
<comment type="similarity">
    <text evidence="4">Belongs to the SLA1 family.</text>
</comment>
<evidence type="ECO:0000256" key="12">
    <source>
        <dbReference type="ARBA" id="ARBA00023136"/>
    </source>
</evidence>
<evidence type="ECO:0000256" key="7">
    <source>
        <dbReference type="ARBA" id="ARBA00022475"/>
    </source>
</evidence>
<organism evidence="18 19">
    <name type="scientific">Sphaerosporella brunnea</name>
    <dbReference type="NCBI Taxonomy" id="1250544"/>
    <lineage>
        <taxon>Eukaryota</taxon>
        <taxon>Fungi</taxon>
        <taxon>Dikarya</taxon>
        <taxon>Ascomycota</taxon>
        <taxon>Pezizomycotina</taxon>
        <taxon>Pezizomycetes</taxon>
        <taxon>Pezizales</taxon>
        <taxon>Pyronemataceae</taxon>
        <taxon>Sphaerosporella</taxon>
    </lineage>
</organism>
<dbReference type="InterPro" id="IPR036028">
    <property type="entry name" value="SH3-like_dom_sf"/>
</dbReference>
<evidence type="ECO:0000256" key="1">
    <source>
        <dbReference type="ARBA" id="ARBA00004125"/>
    </source>
</evidence>
<evidence type="ECO:0000256" key="6">
    <source>
        <dbReference type="ARBA" id="ARBA00022443"/>
    </source>
</evidence>
<keyword evidence="7" id="KW-1003">Cell membrane</keyword>
<dbReference type="Pfam" id="PF00018">
    <property type="entry name" value="SH3_1"/>
    <property type="match status" value="2"/>
</dbReference>
<dbReference type="GO" id="GO:0030479">
    <property type="term" value="C:actin cortical patch"/>
    <property type="evidence" value="ECO:0007669"/>
    <property type="project" value="UniProtKB-SubCell"/>
</dbReference>
<dbReference type="InterPro" id="IPR056996">
    <property type="entry name" value="PH_SLA1"/>
</dbReference>
<dbReference type="Gene3D" id="2.30.30.700">
    <property type="entry name" value="SLA1 homology domain 1"/>
    <property type="match status" value="1"/>
</dbReference>
<feature type="domain" description="SH3" evidence="17">
    <location>
        <begin position="400"/>
        <end position="461"/>
    </location>
</feature>
<keyword evidence="9" id="KW-0254">Endocytosis</keyword>
<dbReference type="InterPro" id="IPR035800">
    <property type="entry name" value="Sla1_SH3_1"/>
</dbReference>
<dbReference type="GO" id="GO:0043130">
    <property type="term" value="F:ubiquitin binding"/>
    <property type="evidence" value="ECO:0007669"/>
    <property type="project" value="InterPro"/>
</dbReference>
<dbReference type="Gene3D" id="1.10.150.50">
    <property type="entry name" value="Transcription Factor, Ets-1"/>
    <property type="match status" value="1"/>
</dbReference>
<evidence type="ECO:0000256" key="5">
    <source>
        <dbReference type="ARBA" id="ARBA00020357"/>
    </source>
</evidence>
<evidence type="ECO:0000313" key="18">
    <source>
        <dbReference type="EMBL" id="KAA8907323.1"/>
    </source>
</evidence>
<protein>
    <recommendedName>
        <fullName evidence="5">Actin cytoskeleton-regulatory complex protein SLA1</fullName>
    </recommendedName>
</protein>
<dbReference type="SMART" id="SM00326">
    <property type="entry name" value="SH3"/>
    <property type="match status" value="3"/>
</dbReference>
<name>A0A5J5EXP3_9PEZI</name>
<accession>A0A5J5EXP3</accession>
<dbReference type="PROSITE" id="PS50002">
    <property type="entry name" value="SH3"/>
    <property type="match status" value="3"/>
</dbReference>
<proteinExistence type="inferred from homology"/>
<keyword evidence="6 15" id="KW-0728">SH3 domain</keyword>